<evidence type="ECO:0000313" key="7">
    <source>
        <dbReference type="Proteomes" id="UP000245533"/>
    </source>
</evidence>
<evidence type="ECO:0000259" key="5">
    <source>
        <dbReference type="Pfam" id="PF07638"/>
    </source>
</evidence>
<sequence>MEITQLLKRVGKGDQAAFEELYPMVYEKLKRLAQVQLNREYQTHTLCKTELVHEAYEKMIDYPDPDYQNRTHFYAIAAKSMRQILVDYARKKKALKRGGEYSIQNMDMQEIHIENHAEQIILFDELLEELKKLDERMAAVVELRFFGGLSIEDTADSLGISPSTANRDWLKARGWLYGKLQEQSD</sequence>
<keyword evidence="4" id="KW-0804">Transcription</keyword>
<dbReference type="SUPFAM" id="SSF88659">
    <property type="entry name" value="Sigma3 and sigma4 domains of RNA polymerase sigma factors"/>
    <property type="match status" value="1"/>
</dbReference>
<evidence type="ECO:0000256" key="2">
    <source>
        <dbReference type="ARBA" id="ARBA00023015"/>
    </source>
</evidence>
<dbReference type="PANTHER" id="PTHR43133">
    <property type="entry name" value="RNA POLYMERASE ECF-TYPE SIGMA FACTO"/>
    <property type="match status" value="1"/>
</dbReference>
<dbReference type="OrthoDB" id="128473at2"/>
<dbReference type="PANTHER" id="PTHR43133:SF39">
    <property type="entry name" value="SIMILAR TO RNA POLYMERASE SIGMA-E FACTOR"/>
    <property type="match status" value="1"/>
</dbReference>
<dbReference type="InterPro" id="IPR039425">
    <property type="entry name" value="RNA_pol_sigma-70-like"/>
</dbReference>
<proteinExistence type="inferred from homology"/>
<dbReference type="InterPro" id="IPR013325">
    <property type="entry name" value="RNA_pol_sigma_r2"/>
</dbReference>
<evidence type="ECO:0000256" key="1">
    <source>
        <dbReference type="ARBA" id="ARBA00010641"/>
    </source>
</evidence>
<dbReference type="InterPro" id="IPR013324">
    <property type="entry name" value="RNA_pol_sigma_r3/r4-like"/>
</dbReference>
<dbReference type="InterPro" id="IPR036388">
    <property type="entry name" value="WH-like_DNA-bd_sf"/>
</dbReference>
<protein>
    <submittedName>
        <fullName evidence="6">RNA polymerase subunit sigma-70</fullName>
    </submittedName>
</protein>
<dbReference type="InterPro" id="IPR053812">
    <property type="entry name" value="HTH_Sigma70_ECF-like"/>
</dbReference>
<dbReference type="EMBL" id="QGGB01000004">
    <property type="protein sequence ID" value="PWN07179.1"/>
    <property type="molecule type" value="Genomic_DNA"/>
</dbReference>
<dbReference type="GO" id="GO:0006352">
    <property type="term" value="P:DNA-templated transcription initiation"/>
    <property type="evidence" value="ECO:0007669"/>
    <property type="project" value="InterPro"/>
</dbReference>
<organism evidence="6 7">
    <name type="scientific">Rhodohalobacter mucosus</name>
    <dbReference type="NCBI Taxonomy" id="2079485"/>
    <lineage>
        <taxon>Bacteria</taxon>
        <taxon>Pseudomonadati</taxon>
        <taxon>Balneolota</taxon>
        <taxon>Balneolia</taxon>
        <taxon>Balneolales</taxon>
        <taxon>Balneolaceae</taxon>
        <taxon>Rhodohalobacter</taxon>
    </lineage>
</organism>
<dbReference type="RefSeq" id="WP_109645791.1">
    <property type="nucleotide sequence ID" value="NZ_QGGB01000004.1"/>
</dbReference>
<evidence type="ECO:0000256" key="3">
    <source>
        <dbReference type="ARBA" id="ARBA00023082"/>
    </source>
</evidence>
<feature type="domain" description="RNA polymerase sigma-70 ECF-like HTH" evidence="5">
    <location>
        <begin position="2"/>
        <end position="180"/>
    </location>
</feature>
<dbReference type="SUPFAM" id="SSF88946">
    <property type="entry name" value="Sigma2 domain of RNA polymerase sigma factors"/>
    <property type="match status" value="1"/>
</dbReference>
<gene>
    <name evidence="6" type="ORF">DDZ15_05100</name>
</gene>
<name>A0A316TV80_9BACT</name>
<dbReference type="Proteomes" id="UP000245533">
    <property type="component" value="Unassembled WGS sequence"/>
</dbReference>
<evidence type="ECO:0000256" key="4">
    <source>
        <dbReference type="ARBA" id="ARBA00023163"/>
    </source>
</evidence>
<dbReference type="AlphaFoldDB" id="A0A316TV80"/>
<evidence type="ECO:0000313" key="6">
    <source>
        <dbReference type="EMBL" id="PWN07179.1"/>
    </source>
</evidence>
<accession>A0A316TV80</accession>
<dbReference type="CDD" id="cd06171">
    <property type="entry name" value="Sigma70_r4"/>
    <property type="match status" value="1"/>
</dbReference>
<comment type="caution">
    <text evidence="6">The sequence shown here is derived from an EMBL/GenBank/DDBJ whole genome shotgun (WGS) entry which is preliminary data.</text>
</comment>
<keyword evidence="2" id="KW-0805">Transcription regulation</keyword>
<dbReference type="NCBIfam" id="TIGR02937">
    <property type="entry name" value="sigma70-ECF"/>
    <property type="match status" value="1"/>
</dbReference>
<dbReference type="Pfam" id="PF07638">
    <property type="entry name" value="Sigma70_ECF"/>
    <property type="match status" value="1"/>
</dbReference>
<reference evidence="6 7" key="1">
    <citation type="submission" date="2018-05" db="EMBL/GenBank/DDBJ databases">
        <title>Rhodohalobacter halophilus gen. nov., sp. nov., a moderately halophilic member of the family Balneolaceae.</title>
        <authorList>
            <person name="Liu Z.-W."/>
        </authorList>
    </citation>
    <scope>NUCLEOTIDE SEQUENCE [LARGE SCALE GENOMIC DNA]</scope>
    <source>
        <strain evidence="6 7">8A47</strain>
    </source>
</reference>
<dbReference type="Gene3D" id="1.10.10.10">
    <property type="entry name" value="Winged helix-like DNA-binding domain superfamily/Winged helix DNA-binding domain"/>
    <property type="match status" value="1"/>
</dbReference>
<keyword evidence="7" id="KW-1185">Reference proteome</keyword>
<dbReference type="InterPro" id="IPR011517">
    <property type="entry name" value="RNA_pol_sigma70_ECF-like"/>
</dbReference>
<dbReference type="NCBIfam" id="TIGR02999">
    <property type="entry name" value="Sig-70_X6"/>
    <property type="match status" value="1"/>
</dbReference>
<keyword evidence="3" id="KW-0731">Sigma factor</keyword>
<dbReference type="GO" id="GO:0016987">
    <property type="term" value="F:sigma factor activity"/>
    <property type="evidence" value="ECO:0007669"/>
    <property type="project" value="UniProtKB-KW"/>
</dbReference>
<dbReference type="Gene3D" id="1.10.1740.10">
    <property type="match status" value="1"/>
</dbReference>
<dbReference type="InterPro" id="IPR014284">
    <property type="entry name" value="RNA_pol_sigma-70_dom"/>
</dbReference>
<comment type="similarity">
    <text evidence="1">Belongs to the sigma-70 factor family. ECF subfamily.</text>
</comment>